<reference evidence="6" key="2">
    <citation type="submission" date="2015-06" db="UniProtKB">
        <authorList>
            <consortium name="EnsemblMetazoa"/>
        </authorList>
    </citation>
    <scope>IDENTIFICATION</scope>
</reference>
<dbReference type="EnsemblMetazoa" id="MESCA009740-RA">
    <property type="protein sequence ID" value="MESCA009740-PA"/>
    <property type="gene ID" value="MESCA009740"/>
</dbReference>
<dbReference type="EMBL" id="CAQQ02065477">
    <property type="status" value="NOT_ANNOTATED_CDS"/>
    <property type="molecule type" value="Genomic_DNA"/>
</dbReference>
<keyword evidence="5" id="KW-0256">Endoplasmic reticulum</keyword>
<dbReference type="PANTHER" id="PTHR11073:SF1">
    <property type="entry name" value="CALNEXIN 14D-RELATED"/>
    <property type="match status" value="1"/>
</dbReference>
<reference evidence="7" key="1">
    <citation type="submission" date="2013-02" db="EMBL/GenBank/DDBJ databases">
        <authorList>
            <person name="Hughes D."/>
        </authorList>
    </citation>
    <scope>NUCLEOTIDE SEQUENCE</scope>
    <source>
        <strain>Durham</strain>
        <strain evidence="7">NC isolate 2 -- Noor lab</strain>
    </source>
</reference>
<dbReference type="GO" id="GO:0051082">
    <property type="term" value="F:unfolded protein binding"/>
    <property type="evidence" value="ECO:0007669"/>
    <property type="project" value="InterPro"/>
</dbReference>
<evidence type="ECO:0000313" key="7">
    <source>
        <dbReference type="Proteomes" id="UP000015102"/>
    </source>
</evidence>
<dbReference type="SUPFAM" id="SSF63887">
    <property type="entry name" value="P-domain of calnexin/calreticulin"/>
    <property type="match status" value="1"/>
</dbReference>
<dbReference type="GO" id="GO:0005789">
    <property type="term" value="C:endoplasmic reticulum membrane"/>
    <property type="evidence" value="ECO:0007669"/>
    <property type="project" value="UniProtKB-SubCell"/>
</dbReference>
<keyword evidence="7" id="KW-1185">Reference proteome</keyword>
<evidence type="ECO:0000256" key="3">
    <source>
        <dbReference type="ARBA" id="ARBA00022989"/>
    </source>
</evidence>
<dbReference type="InterPro" id="IPR009033">
    <property type="entry name" value="Calreticulin/calnexin_P_dom_sf"/>
</dbReference>
<comment type="similarity">
    <text evidence="5">Belongs to the calreticulin family.</text>
</comment>
<dbReference type="Gene3D" id="2.60.120.200">
    <property type="match status" value="1"/>
</dbReference>
<dbReference type="GO" id="GO:0036503">
    <property type="term" value="P:ERAD pathway"/>
    <property type="evidence" value="ECO:0007669"/>
    <property type="project" value="TreeGrafter"/>
</dbReference>
<dbReference type="GO" id="GO:0006457">
    <property type="term" value="P:protein folding"/>
    <property type="evidence" value="ECO:0007669"/>
    <property type="project" value="InterPro"/>
</dbReference>
<evidence type="ECO:0008006" key="8">
    <source>
        <dbReference type="Google" id="ProtNLM"/>
    </source>
</evidence>
<comment type="subcellular location">
    <subcellularLocation>
        <location evidence="1">Endoplasmic reticulum membrane</location>
        <topology evidence="1">Single-pass membrane protein</topology>
    </subcellularLocation>
</comment>
<keyword evidence="3" id="KW-1133">Transmembrane helix</keyword>
<proteinExistence type="inferred from homology"/>
<accession>T1H0Q5</accession>
<keyword evidence="2" id="KW-0812">Transmembrane</keyword>
<dbReference type="EMBL" id="CAQQ02065478">
    <property type="status" value="NOT_ANNOTATED_CDS"/>
    <property type="molecule type" value="Genomic_DNA"/>
</dbReference>
<sequence>MDGEWEAPLIDNPICEKASGCGEWKAPQIDNPNYQGKWRAPLIDNPNYQGKWSPRKIPNPDFFEDLNPFHMTPISAVGIEIWSMSDDILFDNLIITDDVEFKEIADYFVVRAL</sequence>
<evidence type="ECO:0000313" key="6">
    <source>
        <dbReference type="EnsemblMetazoa" id="MESCA009740-PA"/>
    </source>
</evidence>
<name>T1H0Q5_MEGSC</name>
<evidence type="ECO:0000256" key="2">
    <source>
        <dbReference type="ARBA" id="ARBA00022692"/>
    </source>
</evidence>
<dbReference type="InterPro" id="IPR001580">
    <property type="entry name" value="Calret/calnex"/>
</dbReference>
<keyword evidence="4" id="KW-0472">Membrane</keyword>
<dbReference type="Proteomes" id="UP000015102">
    <property type="component" value="Unassembled WGS sequence"/>
</dbReference>
<dbReference type="STRING" id="36166.T1H0Q5"/>
<dbReference type="GO" id="GO:0005509">
    <property type="term" value="F:calcium ion binding"/>
    <property type="evidence" value="ECO:0007669"/>
    <property type="project" value="InterPro"/>
</dbReference>
<dbReference type="Pfam" id="PF00262">
    <property type="entry name" value="Calreticulin"/>
    <property type="match status" value="1"/>
</dbReference>
<keyword evidence="5" id="KW-0143">Chaperone</keyword>
<evidence type="ECO:0000256" key="4">
    <source>
        <dbReference type="ARBA" id="ARBA00023136"/>
    </source>
</evidence>
<dbReference type="Gene3D" id="2.10.250.10">
    <property type="entry name" value="Calreticulin/calnexin, P domain"/>
    <property type="match status" value="1"/>
</dbReference>
<organism evidence="6 7">
    <name type="scientific">Megaselia scalaris</name>
    <name type="common">Humpbacked fly</name>
    <name type="synonym">Phora scalaris</name>
    <dbReference type="NCBI Taxonomy" id="36166"/>
    <lineage>
        <taxon>Eukaryota</taxon>
        <taxon>Metazoa</taxon>
        <taxon>Ecdysozoa</taxon>
        <taxon>Arthropoda</taxon>
        <taxon>Hexapoda</taxon>
        <taxon>Insecta</taxon>
        <taxon>Pterygota</taxon>
        <taxon>Neoptera</taxon>
        <taxon>Endopterygota</taxon>
        <taxon>Diptera</taxon>
        <taxon>Brachycera</taxon>
        <taxon>Muscomorpha</taxon>
        <taxon>Platypezoidea</taxon>
        <taxon>Phoridae</taxon>
        <taxon>Megaseliini</taxon>
        <taxon>Megaselia</taxon>
    </lineage>
</organism>
<protein>
    <recommendedName>
        <fullName evidence="8">Calnexin</fullName>
    </recommendedName>
</protein>
<evidence type="ECO:0000256" key="1">
    <source>
        <dbReference type="ARBA" id="ARBA00004389"/>
    </source>
</evidence>
<dbReference type="HOGENOM" id="CLU_171326_0_0_1"/>
<evidence type="ECO:0000256" key="5">
    <source>
        <dbReference type="RuleBase" id="RU362126"/>
    </source>
</evidence>
<dbReference type="PANTHER" id="PTHR11073">
    <property type="entry name" value="CALRETICULIN AND CALNEXIN"/>
    <property type="match status" value="1"/>
</dbReference>
<dbReference type="PRINTS" id="PR00626">
    <property type="entry name" value="CALRETICULIN"/>
</dbReference>
<dbReference type="AlphaFoldDB" id="T1H0Q5"/>